<dbReference type="EMBL" id="SDHZ01000002">
    <property type="protein sequence ID" value="RXK82790.1"/>
    <property type="molecule type" value="Genomic_DNA"/>
</dbReference>
<protein>
    <recommendedName>
        <fullName evidence="3">Outer membrane protein beta-barrel domain-containing protein</fullName>
    </recommendedName>
</protein>
<evidence type="ECO:0000259" key="3">
    <source>
        <dbReference type="Pfam" id="PF13505"/>
    </source>
</evidence>
<comment type="caution">
    <text evidence="4">The sequence shown here is derived from an EMBL/GenBank/DDBJ whole genome shotgun (WGS) entry which is preliminary data.</text>
</comment>
<feature type="compositionally biased region" description="Polar residues" evidence="2">
    <location>
        <begin position="92"/>
        <end position="108"/>
    </location>
</feature>
<feature type="domain" description="Outer membrane protein beta-barrel" evidence="3">
    <location>
        <begin position="222"/>
        <end position="360"/>
    </location>
</feature>
<evidence type="ECO:0000256" key="2">
    <source>
        <dbReference type="SAM" id="MobiDB-lite"/>
    </source>
</evidence>
<gene>
    <name evidence="4" type="ORF">ESB13_11660</name>
</gene>
<dbReference type="Pfam" id="PF13505">
    <property type="entry name" value="OMP_b-brl"/>
    <property type="match status" value="1"/>
</dbReference>
<reference evidence="4 5" key="1">
    <citation type="submission" date="2019-01" db="EMBL/GenBank/DDBJ databases">
        <title>Filimonas sp. strain TTM-71.</title>
        <authorList>
            <person name="Chen W.-M."/>
        </authorList>
    </citation>
    <scope>NUCLEOTIDE SEQUENCE [LARGE SCALE GENOMIC DNA]</scope>
    <source>
        <strain evidence="4 5">TTM-71</strain>
    </source>
</reference>
<evidence type="ECO:0000313" key="4">
    <source>
        <dbReference type="EMBL" id="RXK82790.1"/>
    </source>
</evidence>
<dbReference type="AlphaFoldDB" id="A0A4Q1D322"/>
<name>A0A4Q1D322_9BACT</name>
<evidence type="ECO:0000313" key="5">
    <source>
        <dbReference type="Proteomes" id="UP000290545"/>
    </source>
</evidence>
<evidence type="ECO:0000256" key="1">
    <source>
        <dbReference type="ARBA" id="ARBA00022729"/>
    </source>
</evidence>
<feature type="region of interest" description="Disordered" evidence="2">
    <location>
        <begin position="92"/>
        <end position="120"/>
    </location>
</feature>
<dbReference type="RefSeq" id="WP_129003467.1">
    <property type="nucleotide sequence ID" value="NZ_SDHZ01000002.1"/>
</dbReference>
<keyword evidence="1" id="KW-0732">Signal</keyword>
<dbReference type="Proteomes" id="UP000290545">
    <property type="component" value="Unassembled WGS sequence"/>
</dbReference>
<accession>A0A4Q1D322</accession>
<dbReference type="InterPro" id="IPR011250">
    <property type="entry name" value="OMP/PagP_B-barrel"/>
</dbReference>
<proteinExistence type="predicted"/>
<sequence length="417" mass="46992">MQQLDDDMDELFREAAARYPLKIDGANWDAIQSRLQQQHKPVKEVKPASSLRWLWLLLLLPVFFIAHLRQGGRHTHEAAEQSVRQARLINKQTNGQGLTAGRPNTGNSYPAGGQPPKPVKPAVEQVHYKKQPVIIPTTGSVQTERNRFVHQPQPVGELPATVKANQQALILPERETIAQHIDTNRQVTGQATVKGNTQDTITGFSGKPVSDGKAVLKNEKKSAAKGWYAGFIVSPDLSMVKWQRPGKPGYGLGIIAGYSFSKRLSVETGLLWDRKYYYSTGEHLNPEKVPPNWNILDIDGWCRMFEIPVQARYTFSIRKQHSWYVNAGLSSYIMNRENYDYTYNRYGTIAKGNVIYDNETRNWFSVIHTGIGYERRLGKMGNMRIEPYVKIPVTGLGWGGLPITSFGLNIGITKPLH</sequence>
<keyword evidence="5" id="KW-1185">Reference proteome</keyword>
<dbReference type="SUPFAM" id="SSF56925">
    <property type="entry name" value="OMPA-like"/>
    <property type="match status" value="1"/>
</dbReference>
<organism evidence="4 5">
    <name type="scientific">Filimonas effusa</name>
    <dbReference type="NCBI Taxonomy" id="2508721"/>
    <lineage>
        <taxon>Bacteria</taxon>
        <taxon>Pseudomonadati</taxon>
        <taxon>Bacteroidota</taxon>
        <taxon>Chitinophagia</taxon>
        <taxon>Chitinophagales</taxon>
        <taxon>Chitinophagaceae</taxon>
        <taxon>Filimonas</taxon>
    </lineage>
</organism>
<dbReference type="InterPro" id="IPR027385">
    <property type="entry name" value="Beta-barrel_OMP"/>
</dbReference>
<dbReference type="OrthoDB" id="1523584at2"/>